<dbReference type="RefSeq" id="WP_060930849.1">
    <property type="nucleotide sequence ID" value="NZ_KQ959797.1"/>
</dbReference>
<dbReference type="InterPro" id="IPR003806">
    <property type="entry name" value="ATP-grasp_PylC-type"/>
</dbReference>
<dbReference type="Gene3D" id="3.40.50.20">
    <property type="match status" value="1"/>
</dbReference>
<reference evidence="4" key="1">
    <citation type="submission" date="2016-01" db="EMBL/GenBank/DDBJ databases">
        <authorList>
            <person name="Mitreva M."/>
            <person name="Pepin K.H."/>
            <person name="Mihindukulasuriya K.A."/>
            <person name="Fulton R."/>
            <person name="Fronick C."/>
            <person name="O'Laughlin M."/>
            <person name="Miner T."/>
            <person name="Herter B."/>
            <person name="Rosa B.A."/>
            <person name="Cordes M."/>
            <person name="Tomlinson C."/>
            <person name="Wollam A."/>
            <person name="Palsikar V.B."/>
            <person name="Mardis E.R."/>
            <person name="Wilson R.K."/>
        </authorList>
    </citation>
    <scope>NUCLEOTIDE SEQUENCE [LARGE SCALE GENOMIC DNA]</scope>
    <source>
        <strain evidence="4">DNF00896</strain>
    </source>
</reference>
<name>A0A133ZUP4_9FIRM</name>
<keyword evidence="1" id="KW-0067">ATP-binding</keyword>
<feature type="domain" description="ATP-grasp" evidence="2">
    <location>
        <begin position="119"/>
        <end position="310"/>
    </location>
</feature>
<organism evidence="3 4">
    <name type="scientific">Lachnoanaerobaculum saburreum</name>
    <dbReference type="NCBI Taxonomy" id="467210"/>
    <lineage>
        <taxon>Bacteria</taxon>
        <taxon>Bacillati</taxon>
        <taxon>Bacillota</taxon>
        <taxon>Clostridia</taxon>
        <taxon>Lachnospirales</taxon>
        <taxon>Lachnospiraceae</taxon>
        <taxon>Lachnoanaerobaculum</taxon>
    </lineage>
</organism>
<dbReference type="STRING" id="467210.HMPREF1866_00977"/>
<dbReference type="InterPro" id="IPR011761">
    <property type="entry name" value="ATP-grasp"/>
</dbReference>
<accession>A0A133ZUP4</accession>
<dbReference type="Pfam" id="PF02655">
    <property type="entry name" value="ATP-grasp_3"/>
    <property type="match status" value="1"/>
</dbReference>
<proteinExistence type="predicted"/>
<sequence length="335" mass="37961">MNILLTSVGRRAYIIDYLRDIYKDLGLIGNIVATNSDINTTAMSVADKAFESPLIYDEEYIPFLLEICKNEKIDILISLFDIDLMILAKNKSRLEALGVKVIVSNEDVINICNDKFEMLKYLEKINLPVPETYLDLDKALEYADFHKKTYILKPRWGVGSLSIFEAENKKELEVLYEKAKRSIQKSYLRFESNSDMNRAILIQEKIKGDEFGLDIFNDLKGENLSVTVKRKYAMRSGETDIAEVAKNSDLKTVGKKIAKSLSHIGNLDMDILLSDGKAYIIDMNARFGGGYPFTHNAGVNELEAIIRLCSGMELNDLSVKKYGCFAKEITMVELK</sequence>
<dbReference type="GO" id="GO:0005524">
    <property type="term" value="F:ATP binding"/>
    <property type="evidence" value="ECO:0007669"/>
    <property type="project" value="UniProtKB-UniRule"/>
</dbReference>
<dbReference type="Pfam" id="PF21360">
    <property type="entry name" value="PylC-like_N"/>
    <property type="match status" value="1"/>
</dbReference>
<keyword evidence="1" id="KW-0547">Nucleotide-binding</keyword>
<comment type="caution">
    <text evidence="3">The sequence shown here is derived from an EMBL/GenBank/DDBJ whole genome shotgun (WGS) entry which is preliminary data.</text>
</comment>
<evidence type="ECO:0000313" key="3">
    <source>
        <dbReference type="EMBL" id="KXB59161.1"/>
    </source>
</evidence>
<dbReference type="Proteomes" id="UP000070394">
    <property type="component" value="Unassembled WGS sequence"/>
</dbReference>
<gene>
    <name evidence="3" type="ORF">HMPREF1866_00977</name>
</gene>
<protein>
    <submittedName>
        <fullName evidence="3">ATP-grasp domain protein</fullName>
    </submittedName>
</protein>
<dbReference type="Gene3D" id="3.30.470.20">
    <property type="entry name" value="ATP-grasp fold, B domain"/>
    <property type="match status" value="1"/>
</dbReference>
<dbReference type="GO" id="GO:0046872">
    <property type="term" value="F:metal ion binding"/>
    <property type="evidence" value="ECO:0007669"/>
    <property type="project" value="InterPro"/>
</dbReference>
<evidence type="ECO:0000256" key="1">
    <source>
        <dbReference type="PROSITE-ProRule" id="PRU00409"/>
    </source>
</evidence>
<keyword evidence="4" id="KW-1185">Reference proteome</keyword>
<dbReference type="PATRIC" id="fig|467210.3.peg.966"/>
<dbReference type="AlphaFoldDB" id="A0A133ZUP4"/>
<dbReference type="InterPro" id="IPR048764">
    <property type="entry name" value="PylC_N"/>
</dbReference>
<dbReference type="EMBL" id="LSDA01000037">
    <property type="protein sequence ID" value="KXB59161.1"/>
    <property type="molecule type" value="Genomic_DNA"/>
</dbReference>
<dbReference type="OrthoDB" id="9803907at2"/>
<evidence type="ECO:0000259" key="2">
    <source>
        <dbReference type="PROSITE" id="PS50975"/>
    </source>
</evidence>
<dbReference type="PROSITE" id="PS50975">
    <property type="entry name" value="ATP_GRASP"/>
    <property type="match status" value="1"/>
</dbReference>
<dbReference type="InterPro" id="IPR013815">
    <property type="entry name" value="ATP_grasp_subdomain_1"/>
</dbReference>
<evidence type="ECO:0000313" key="4">
    <source>
        <dbReference type="Proteomes" id="UP000070394"/>
    </source>
</evidence>
<dbReference type="SUPFAM" id="SSF56059">
    <property type="entry name" value="Glutathione synthetase ATP-binding domain-like"/>
    <property type="match status" value="1"/>
</dbReference>
<dbReference type="Gene3D" id="3.30.1490.20">
    <property type="entry name" value="ATP-grasp fold, A domain"/>
    <property type="match status" value="1"/>
</dbReference>